<reference evidence="1 2" key="1">
    <citation type="submission" date="2014-01" db="EMBL/GenBank/DDBJ databases">
        <authorList>
            <person name="Dobos K."/>
            <person name="Lenaerts A."/>
            <person name="Ordway D."/>
            <person name="DeGroote M.A."/>
            <person name="Parker T."/>
            <person name="Sizemore C."/>
            <person name="Tallon L.J."/>
            <person name="Sadzewicz L.K."/>
            <person name="Sengamalay N."/>
            <person name="Fraser C.M."/>
            <person name="Hine E."/>
            <person name="Shefchek K.A."/>
            <person name="Das S.P."/>
            <person name="Tettelin H."/>
        </authorList>
    </citation>
    <scope>NUCLEOTIDE SEQUENCE [LARGE SCALE GENOMIC DNA]</scope>
    <source>
        <strain evidence="1 2">Harvey</strain>
    </source>
</reference>
<evidence type="ECO:0000313" key="2">
    <source>
        <dbReference type="Proteomes" id="UP000020681"/>
    </source>
</evidence>
<evidence type="ECO:0000313" key="1">
    <source>
        <dbReference type="EMBL" id="EUA93852.1"/>
    </source>
</evidence>
<proteinExistence type="predicted"/>
<dbReference type="Proteomes" id="UP000020681">
    <property type="component" value="Unassembled WGS sequence"/>
</dbReference>
<sequence>MCNRDHFLDIIHNFIVFDAGVKKTCRPNSTSGEGRAGTYR</sequence>
<gene>
    <name evidence="1" type="ORF">I551_8873</name>
</gene>
<dbReference type="EMBL" id="JAOL01000036">
    <property type="protein sequence ID" value="EUA93852.1"/>
    <property type="molecule type" value="Genomic_DNA"/>
</dbReference>
<organism evidence="1 2">
    <name type="scientific">Mycobacterium ulcerans str. Harvey</name>
    <dbReference type="NCBI Taxonomy" id="1299332"/>
    <lineage>
        <taxon>Bacteria</taxon>
        <taxon>Bacillati</taxon>
        <taxon>Actinomycetota</taxon>
        <taxon>Actinomycetes</taxon>
        <taxon>Mycobacteriales</taxon>
        <taxon>Mycobacteriaceae</taxon>
        <taxon>Mycobacterium</taxon>
        <taxon>Mycobacterium ulcerans group</taxon>
    </lineage>
</organism>
<accession>A0ABN0R9K8</accession>
<comment type="caution">
    <text evidence="1">The sequence shown here is derived from an EMBL/GenBank/DDBJ whole genome shotgun (WGS) entry which is preliminary data.</text>
</comment>
<keyword evidence="2" id="KW-1185">Reference proteome</keyword>
<name>A0ABN0R9K8_MYCUL</name>
<protein>
    <submittedName>
        <fullName evidence="1">Uncharacterized protein</fullName>
    </submittedName>
</protein>